<keyword evidence="1" id="KW-0805">Transcription regulation</keyword>
<dbReference type="GO" id="GO:0003700">
    <property type="term" value="F:DNA-binding transcription factor activity"/>
    <property type="evidence" value="ECO:0007669"/>
    <property type="project" value="InterPro"/>
</dbReference>
<dbReference type="InterPro" id="IPR020449">
    <property type="entry name" value="Tscrpt_reg_AraC-type_HTH"/>
</dbReference>
<dbReference type="RefSeq" id="WP_157445554.1">
    <property type="nucleotide sequence ID" value="NZ_JACIEQ010000002.1"/>
</dbReference>
<dbReference type="SUPFAM" id="SSF46689">
    <property type="entry name" value="Homeodomain-like"/>
    <property type="match status" value="1"/>
</dbReference>
<keyword evidence="2 5" id="KW-0238">DNA-binding</keyword>
<dbReference type="Gene3D" id="1.10.10.60">
    <property type="entry name" value="Homeodomain-like"/>
    <property type="match status" value="1"/>
</dbReference>
<dbReference type="PRINTS" id="PR00032">
    <property type="entry name" value="HTHARAC"/>
</dbReference>
<protein>
    <submittedName>
        <fullName evidence="5">AraC-like DNA-binding protein</fullName>
    </submittedName>
</protein>
<evidence type="ECO:0000313" key="5">
    <source>
        <dbReference type="EMBL" id="MBB4022121.1"/>
    </source>
</evidence>
<accession>A0A840C848</accession>
<feature type="domain" description="HTH araC/xylS-type" evidence="4">
    <location>
        <begin position="163"/>
        <end position="261"/>
    </location>
</feature>
<evidence type="ECO:0000313" key="6">
    <source>
        <dbReference type="Proteomes" id="UP000585681"/>
    </source>
</evidence>
<keyword evidence="3" id="KW-0804">Transcription</keyword>
<proteinExistence type="predicted"/>
<dbReference type="PANTHER" id="PTHR43280:SF32">
    <property type="entry name" value="TRANSCRIPTIONAL REGULATORY PROTEIN"/>
    <property type="match status" value="1"/>
</dbReference>
<dbReference type="GO" id="GO:0043565">
    <property type="term" value="F:sequence-specific DNA binding"/>
    <property type="evidence" value="ECO:0007669"/>
    <property type="project" value="InterPro"/>
</dbReference>
<comment type="caution">
    <text evidence="5">The sequence shown here is derived from an EMBL/GenBank/DDBJ whole genome shotgun (WGS) entry which is preliminary data.</text>
</comment>
<dbReference type="EMBL" id="JACIEQ010000002">
    <property type="protein sequence ID" value="MBB4022121.1"/>
    <property type="molecule type" value="Genomic_DNA"/>
</dbReference>
<dbReference type="SUPFAM" id="SSF51215">
    <property type="entry name" value="Regulatory protein AraC"/>
    <property type="match status" value="1"/>
</dbReference>
<dbReference type="InterPro" id="IPR037923">
    <property type="entry name" value="HTH-like"/>
</dbReference>
<sequence length="262" mass="29072">MMHDTGIRLSPISLLTQGGRWRAGAMRSYSSDQLLWFTRGQGRLTVGGTARGFGAHNAVFIPAGTMYAFELGAQVFGTALFLGRLSGPPFPERPVHLRIRDAQTQAELTGILDQLQREADGDRPGRERSIQAYAGLLSVWLERVMQQQEDDLAANSASRRLARRFSELVEKDFHTGRGVSYYAERLGVTSTHLTRVCKQTCGSTASEFLAERKFSEARRLLADTRKPVKQIAAELGFASPAYFTRAFQGRCGQSPRSFRTGH</sequence>
<dbReference type="PROSITE" id="PS01124">
    <property type="entry name" value="HTH_ARAC_FAMILY_2"/>
    <property type="match status" value="1"/>
</dbReference>
<dbReference type="InterPro" id="IPR009057">
    <property type="entry name" value="Homeodomain-like_sf"/>
</dbReference>
<name>A0A840C848_9RHOB</name>
<organism evidence="5 6">
    <name type="scientific">Actibacterium naphthalenivorans</name>
    <dbReference type="NCBI Taxonomy" id="1614693"/>
    <lineage>
        <taxon>Bacteria</taxon>
        <taxon>Pseudomonadati</taxon>
        <taxon>Pseudomonadota</taxon>
        <taxon>Alphaproteobacteria</taxon>
        <taxon>Rhodobacterales</taxon>
        <taxon>Roseobacteraceae</taxon>
        <taxon>Actibacterium</taxon>
    </lineage>
</organism>
<dbReference type="Proteomes" id="UP000585681">
    <property type="component" value="Unassembled WGS sequence"/>
</dbReference>
<evidence type="ECO:0000259" key="4">
    <source>
        <dbReference type="PROSITE" id="PS01124"/>
    </source>
</evidence>
<reference evidence="5" key="1">
    <citation type="submission" date="2020-08" db="EMBL/GenBank/DDBJ databases">
        <title>Genomic Encyclopedia of Type Strains, Phase IV (KMG-IV): sequencing the most valuable type-strain genomes for metagenomic binning, comparative biology and taxonomic classification.</title>
        <authorList>
            <person name="Goeker M."/>
        </authorList>
    </citation>
    <scope>NUCLEOTIDE SEQUENCE [LARGE SCALE GENOMIC DNA]</scope>
    <source>
        <strain evidence="5">DSM 105040</strain>
    </source>
</reference>
<evidence type="ECO:0000256" key="1">
    <source>
        <dbReference type="ARBA" id="ARBA00023015"/>
    </source>
</evidence>
<dbReference type="SMART" id="SM00342">
    <property type="entry name" value="HTH_ARAC"/>
    <property type="match status" value="1"/>
</dbReference>
<gene>
    <name evidence="5" type="ORF">GGR17_001930</name>
</gene>
<keyword evidence="6" id="KW-1185">Reference proteome</keyword>
<dbReference type="Pfam" id="PF12833">
    <property type="entry name" value="HTH_18"/>
    <property type="match status" value="1"/>
</dbReference>
<dbReference type="AlphaFoldDB" id="A0A840C848"/>
<evidence type="ECO:0000256" key="2">
    <source>
        <dbReference type="ARBA" id="ARBA00023125"/>
    </source>
</evidence>
<dbReference type="PANTHER" id="PTHR43280">
    <property type="entry name" value="ARAC-FAMILY TRANSCRIPTIONAL REGULATOR"/>
    <property type="match status" value="1"/>
</dbReference>
<dbReference type="InterPro" id="IPR018060">
    <property type="entry name" value="HTH_AraC"/>
</dbReference>
<evidence type="ECO:0000256" key="3">
    <source>
        <dbReference type="ARBA" id="ARBA00023163"/>
    </source>
</evidence>